<evidence type="ECO:0000313" key="2">
    <source>
        <dbReference type="EMBL" id="GAA0236075.1"/>
    </source>
</evidence>
<keyword evidence="3" id="KW-1185">Reference proteome</keyword>
<reference evidence="3" key="1">
    <citation type="journal article" date="2019" name="Int. J. Syst. Evol. Microbiol.">
        <title>The Global Catalogue of Microorganisms (GCM) 10K type strain sequencing project: providing services to taxonomists for standard genome sequencing and annotation.</title>
        <authorList>
            <consortium name="The Broad Institute Genomics Platform"/>
            <consortium name="The Broad Institute Genome Sequencing Center for Infectious Disease"/>
            <person name="Wu L."/>
            <person name="Ma J."/>
        </authorList>
    </citation>
    <scope>NUCLEOTIDE SEQUENCE [LARGE SCALE GENOMIC DNA]</scope>
    <source>
        <strain evidence="3">JCM 10425</strain>
    </source>
</reference>
<dbReference type="Gene3D" id="3.90.226.10">
    <property type="entry name" value="2-enoyl-CoA Hydratase, Chain A, domain 1"/>
    <property type="match status" value="1"/>
</dbReference>
<dbReference type="PANTHER" id="PTHR43459:SF1">
    <property type="entry name" value="EG:BACN32G11.4 PROTEIN"/>
    <property type="match status" value="1"/>
</dbReference>
<accession>A0ABP3DLX3</accession>
<gene>
    <name evidence="2" type="ORF">GCM10009539_21740</name>
</gene>
<sequence length="257" mass="26138">MSDITVNRDGAVLTIAINRPERLNSVTTDVLNDLADLILEAGADPDVRVITLTGTGRAFSAGADLKSGATATGRPGTDTIMAANRLIRAVRDARQPTVAVVNGPAVGVGCSLALAADLVLASSNAYFLLSFTSIGLMPDGGATALVPTAIGRARAMAMALVPERIPAAEAVAWGLIYQAVDAEELDAAAKALTDRLSTGAPLALAATKKAVNAATLTSLEGALGRELEGQGHLLQTADLAEAVVAFGEKRPPKFTGA</sequence>
<dbReference type="InterPro" id="IPR029045">
    <property type="entry name" value="ClpP/crotonase-like_dom_sf"/>
</dbReference>
<dbReference type="PANTHER" id="PTHR43459">
    <property type="entry name" value="ENOYL-COA HYDRATASE"/>
    <property type="match status" value="1"/>
</dbReference>
<comment type="caution">
    <text evidence="2">The sequence shown here is derived from an EMBL/GenBank/DDBJ whole genome shotgun (WGS) entry which is preliminary data.</text>
</comment>
<dbReference type="RefSeq" id="WP_344648646.1">
    <property type="nucleotide sequence ID" value="NZ_BAAAGX010000008.1"/>
</dbReference>
<dbReference type="Gene3D" id="1.10.12.10">
    <property type="entry name" value="Lyase 2-enoyl-coa Hydratase, Chain A, domain 2"/>
    <property type="match status" value="1"/>
</dbReference>
<proteinExistence type="inferred from homology"/>
<protein>
    <submittedName>
        <fullName evidence="2">Enoyl-CoA hydratase</fullName>
    </submittedName>
</protein>
<dbReference type="Proteomes" id="UP001500967">
    <property type="component" value="Unassembled WGS sequence"/>
</dbReference>
<organism evidence="2 3">
    <name type="scientific">Cryptosporangium japonicum</name>
    <dbReference type="NCBI Taxonomy" id="80872"/>
    <lineage>
        <taxon>Bacteria</taxon>
        <taxon>Bacillati</taxon>
        <taxon>Actinomycetota</taxon>
        <taxon>Actinomycetes</taxon>
        <taxon>Cryptosporangiales</taxon>
        <taxon>Cryptosporangiaceae</taxon>
        <taxon>Cryptosporangium</taxon>
    </lineage>
</organism>
<dbReference type="InterPro" id="IPR001753">
    <property type="entry name" value="Enoyl-CoA_hydra/iso"/>
</dbReference>
<dbReference type="SUPFAM" id="SSF52096">
    <property type="entry name" value="ClpP/crotonase"/>
    <property type="match status" value="1"/>
</dbReference>
<dbReference type="InterPro" id="IPR014748">
    <property type="entry name" value="Enoyl-CoA_hydra_C"/>
</dbReference>
<evidence type="ECO:0000256" key="1">
    <source>
        <dbReference type="ARBA" id="ARBA00005254"/>
    </source>
</evidence>
<evidence type="ECO:0000313" key="3">
    <source>
        <dbReference type="Proteomes" id="UP001500967"/>
    </source>
</evidence>
<dbReference type="Pfam" id="PF00378">
    <property type="entry name" value="ECH_1"/>
    <property type="match status" value="1"/>
</dbReference>
<name>A0ABP3DLX3_9ACTN</name>
<dbReference type="EMBL" id="BAAAGX010000008">
    <property type="protein sequence ID" value="GAA0236075.1"/>
    <property type="molecule type" value="Genomic_DNA"/>
</dbReference>
<dbReference type="CDD" id="cd06558">
    <property type="entry name" value="crotonase-like"/>
    <property type="match status" value="1"/>
</dbReference>
<comment type="similarity">
    <text evidence="1">Belongs to the enoyl-CoA hydratase/isomerase family.</text>
</comment>